<sequence>RREYIPDNSMKKLWVILLLFLVASLLPADDLTVYITKIGKKYHLDTCSYLRSSKIPISLADAIVGGYTPCSRCNPPSQTQEAKSAFELHSIEELAIPYCADPAQIQHYVG</sequence>
<dbReference type="EMBL" id="BARU01019165">
    <property type="protein sequence ID" value="GAH49550.1"/>
    <property type="molecule type" value="Genomic_DNA"/>
</dbReference>
<reference evidence="1" key="1">
    <citation type="journal article" date="2014" name="Front. Microbiol.">
        <title>High frequency of phylogenetically diverse reductive dehalogenase-homologous genes in deep subseafloor sedimentary metagenomes.</title>
        <authorList>
            <person name="Kawai M."/>
            <person name="Futagami T."/>
            <person name="Toyoda A."/>
            <person name="Takaki Y."/>
            <person name="Nishi S."/>
            <person name="Hori S."/>
            <person name="Arai W."/>
            <person name="Tsubouchi T."/>
            <person name="Morono Y."/>
            <person name="Uchiyama I."/>
            <person name="Ito T."/>
            <person name="Fujiyama A."/>
            <person name="Inagaki F."/>
            <person name="Takami H."/>
        </authorList>
    </citation>
    <scope>NUCLEOTIDE SEQUENCE</scope>
    <source>
        <strain evidence="1">Expedition CK06-06</strain>
    </source>
</reference>
<dbReference type="SUPFAM" id="SSF57884">
    <property type="entry name" value="Ada DNA repair protein, N-terminal domain (N-Ada 10)"/>
    <property type="match status" value="1"/>
</dbReference>
<name>X1GXK2_9ZZZZ</name>
<accession>X1GXK2</accession>
<dbReference type="InterPro" id="IPR035451">
    <property type="entry name" value="Ada-like_dom_sf"/>
</dbReference>
<evidence type="ECO:0000313" key="1">
    <source>
        <dbReference type="EMBL" id="GAH49550.1"/>
    </source>
</evidence>
<organism evidence="1">
    <name type="scientific">marine sediment metagenome</name>
    <dbReference type="NCBI Taxonomy" id="412755"/>
    <lineage>
        <taxon>unclassified sequences</taxon>
        <taxon>metagenomes</taxon>
        <taxon>ecological metagenomes</taxon>
    </lineage>
</organism>
<comment type="caution">
    <text evidence="1">The sequence shown here is derived from an EMBL/GenBank/DDBJ whole genome shotgun (WGS) entry which is preliminary data.</text>
</comment>
<feature type="non-terminal residue" evidence="1">
    <location>
        <position position="1"/>
    </location>
</feature>
<gene>
    <name evidence="1" type="ORF">S03H2_31592</name>
</gene>
<protein>
    <recommendedName>
        <fullName evidence="2">Ada DNA repair metal-binding domain-containing protein</fullName>
    </recommendedName>
</protein>
<evidence type="ECO:0008006" key="2">
    <source>
        <dbReference type="Google" id="ProtNLM"/>
    </source>
</evidence>
<proteinExistence type="predicted"/>
<dbReference type="AlphaFoldDB" id="X1GXK2"/>